<feature type="domain" description="Pyruvate kinase C-terminal" evidence="17">
    <location>
        <begin position="355"/>
        <end position="466"/>
    </location>
</feature>
<evidence type="ECO:0000256" key="8">
    <source>
        <dbReference type="ARBA" id="ARBA00022741"/>
    </source>
</evidence>
<proteinExistence type="inferred from homology"/>
<dbReference type="FunFam" id="3.20.20.60:FF:000025">
    <property type="entry name" value="Pyruvate kinase"/>
    <property type="match status" value="1"/>
</dbReference>
<organism evidence="18 19">
    <name type="scientific">Persicimonas caeni</name>
    <dbReference type="NCBI Taxonomy" id="2292766"/>
    <lineage>
        <taxon>Bacteria</taxon>
        <taxon>Deltaproteobacteria</taxon>
        <taxon>Bradymonadales</taxon>
        <taxon>Bradymonadaceae</taxon>
        <taxon>Persicimonas</taxon>
    </lineage>
</organism>
<evidence type="ECO:0000256" key="14">
    <source>
        <dbReference type="NCBIfam" id="TIGR01064"/>
    </source>
</evidence>
<evidence type="ECO:0000313" key="19">
    <source>
        <dbReference type="Proteomes" id="UP000315995"/>
    </source>
</evidence>
<keyword evidence="7" id="KW-0479">Metal-binding</keyword>
<evidence type="ECO:0000259" key="17">
    <source>
        <dbReference type="Pfam" id="PF02887"/>
    </source>
</evidence>
<keyword evidence="13 18" id="KW-0670">Pyruvate</keyword>
<evidence type="ECO:0000256" key="10">
    <source>
        <dbReference type="ARBA" id="ARBA00022840"/>
    </source>
</evidence>
<keyword evidence="8" id="KW-0547">Nucleotide-binding</keyword>
<dbReference type="SUPFAM" id="SSF50800">
    <property type="entry name" value="PK beta-barrel domain-like"/>
    <property type="match status" value="1"/>
</dbReference>
<dbReference type="RefSeq" id="WP_141200949.1">
    <property type="nucleotide sequence ID" value="NZ_CP041186.1"/>
</dbReference>
<dbReference type="InterPro" id="IPR036918">
    <property type="entry name" value="Pyrv_Knase_C_sf"/>
</dbReference>
<evidence type="ECO:0000313" key="18">
    <source>
        <dbReference type="EMBL" id="QDG54505.1"/>
    </source>
</evidence>
<comment type="cofactor">
    <cofactor evidence="1">
        <name>Mg(2+)</name>
        <dbReference type="ChEBI" id="CHEBI:18420"/>
    </cofactor>
</comment>
<dbReference type="Pfam" id="PF00224">
    <property type="entry name" value="PK"/>
    <property type="match status" value="1"/>
</dbReference>
<comment type="similarity">
    <text evidence="4 15">Belongs to the pyruvate kinase family.</text>
</comment>
<protein>
    <recommendedName>
        <fullName evidence="5 14">Pyruvate kinase</fullName>
        <ecNumber evidence="5 14">2.7.1.40</ecNumber>
    </recommendedName>
</protein>
<dbReference type="InterPro" id="IPR015813">
    <property type="entry name" value="Pyrv/PenolPyrv_kinase-like_dom"/>
</dbReference>
<dbReference type="UniPathway" id="UPA00109">
    <property type="reaction ID" value="UER00188"/>
</dbReference>
<dbReference type="FunFam" id="2.40.33.10:FF:000001">
    <property type="entry name" value="Pyruvate kinase"/>
    <property type="match status" value="1"/>
</dbReference>
<dbReference type="InterPro" id="IPR015806">
    <property type="entry name" value="Pyrv_Knase_insert_dom_sf"/>
</dbReference>
<dbReference type="PANTHER" id="PTHR11817">
    <property type="entry name" value="PYRUVATE KINASE"/>
    <property type="match status" value="1"/>
</dbReference>
<gene>
    <name evidence="18" type="primary">pyk</name>
    <name evidence="18" type="ORF">FIV42_28295</name>
</gene>
<dbReference type="InterPro" id="IPR001697">
    <property type="entry name" value="Pyr_Knase"/>
</dbReference>
<evidence type="ECO:0000256" key="13">
    <source>
        <dbReference type="ARBA" id="ARBA00023317"/>
    </source>
</evidence>
<evidence type="ECO:0000256" key="5">
    <source>
        <dbReference type="ARBA" id="ARBA00012142"/>
    </source>
</evidence>
<name>A0A4Y6Q3C3_PERCE</name>
<dbReference type="InterPro" id="IPR015793">
    <property type="entry name" value="Pyrv_Knase_brl"/>
</dbReference>
<evidence type="ECO:0000256" key="12">
    <source>
        <dbReference type="ARBA" id="ARBA00023152"/>
    </source>
</evidence>
<evidence type="ECO:0000256" key="7">
    <source>
        <dbReference type="ARBA" id="ARBA00022723"/>
    </source>
</evidence>
<dbReference type="InterPro" id="IPR011037">
    <property type="entry name" value="Pyrv_Knase-like_insert_dom_sf"/>
</dbReference>
<dbReference type="NCBIfam" id="TIGR01064">
    <property type="entry name" value="pyruv_kin"/>
    <property type="match status" value="1"/>
</dbReference>
<accession>A0A4Y6Q3C3</accession>
<dbReference type="GO" id="GO:0005524">
    <property type="term" value="F:ATP binding"/>
    <property type="evidence" value="ECO:0007669"/>
    <property type="project" value="UniProtKB-KW"/>
</dbReference>
<keyword evidence="12 15" id="KW-0324">Glycolysis</keyword>
<dbReference type="Gene3D" id="2.40.33.10">
    <property type="entry name" value="PK beta-barrel domain-like"/>
    <property type="match status" value="1"/>
</dbReference>
<dbReference type="SUPFAM" id="SSF51621">
    <property type="entry name" value="Phosphoenolpyruvate/pyruvate domain"/>
    <property type="match status" value="1"/>
</dbReference>
<dbReference type="EMBL" id="CP041186">
    <property type="protein sequence ID" value="QDG54505.1"/>
    <property type="molecule type" value="Genomic_DNA"/>
</dbReference>
<evidence type="ECO:0000256" key="6">
    <source>
        <dbReference type="ARBA" id="ARBA00022679"/>
    </source>
</evidence>
<dbReference type="GO" id="GO:0004743">
    <property type="term" value="F:pyruvate kinase activity"/>
    <property type="evidence" value="ECO:0007669"/>
    <property type="project" value="UniProtKB-UniRule"/>
</dbReference>
<dbReference type="EC" id="2.7.1.40" evidence="5 14"/>
<sequence>MRRAKIVCTLGPASSSAETIEQMIRAGMNVARLNFSHGTHEYHRELYNTVREVSRDLNSPVAILQDLQGPKIRVGKFAEGPVELTEGDEFVITVDDIDGDQERVSTTYKELTRDVDVGDVLLLDDGLIRLEAIEVTEYDVRTVVQIGGLLKDNKGINLPTAAVSAPSMTEKDKEDLEFGVELGVDYLALSFVRSALDIHQLRALIPQQSPPIKIISKIEKPQAIAELEDIISVSDGIMIARGDLGVELPPQKVPLIQKRAIQQANEMGRLSITATQMLESMTEHPRPTRAEASDVANAILDGTDAVMLSGETAAGKYPVGAVRMMASIVEEVERGRQPHTHRGPEFIRHLKTFPNAVAKAATIAADELNVDAIVVFTSSGSTARLMMTYRPTKSIIACTPNPRVYQQLGMFWGVEAYEIEMLKNTDDILKRVEKLMIEERGAQSGDEIIVVMGTPAGAGSETNLIKFHRIP</sequence>
<dbReference type="Proteomes" id="UP000315995">
    <property type="component" value="Chromosome"/>
</dbReference>
<dbReference type="PRINTS" id="PR01050">
    <property type="entry name" value="PYRUVTKNASE"/>
</dbReference>
<keyword evidence="10" id="KW-0067">ATP-binding</keyword>
<feature type="domain" description="Pyruvate kinase barrel" evidence="16">
    <location>
        <begin position="1"/>
        <end position="322"/>
    </location>
</feature>
<dbReference type="SUPFAM" id="SSF52935">
    <property type="entry name" value="PK C-terminal domain-like"/>
    <property type="match status" value="1"/>
</dbReference>
<dbReference type="Pfam" id="PF02887">
    <property type="entry name" value="PK_C"/>
    <property type="match status" value="1"/>
</dbReference>
<accession>A0A5B8YH68</accession>
<dbReference type="GO" id="GO:0000287">
    <property type="term" value="F:magnesium ion binding"/>
    <property type="evidence" value="ECO:0007669"/>
    <property type="project" value="UniProtKB-UniRule"/>
</dbReference>
<evidence type="ECO:0000256" key="11">
    <source>
        <dbReference type="ARBA" id="ARBA00022842"/>
    </source>
</evidence>
<dbReference type="AlphaFoldDB" id="A0A4Y6Q3C3"/>
<keyword evidence="11 15" id="KW-0460">Magnesium</keyword>
<comment type="pathway">
    <text evidence="3 15">Carbohydrate degradation; glycolysis; pyruvate from D-glyceraldehyde 3-phosphate: step 5/5.</text>
</comment>
<keyword evidence="19" id="KW-1185">Reference proteome</keyword>
<evidence type="ECO:0000256" key="9">
    <source>
        <dbReference type="ARBA" id="ARBA00022777"/>
    </source>
</evidence>
<dbReference type="GO" id="GO:0016301">
    <property type="term" value="F:kinase activity"/>
    <property type="evidence" value="ECO:0007669"/>
    <property type="project" value="UniProtKB-KW"/>
</dbReference>
<evidence type="ECO:0000256" key="2">
    <source>
        <dbReference type="ARBA" id="ARBA00001958"/>
    </source>
</evidence>
<evidence type="ECO:0000259" key="16">
    <source>
        <dbReference type="Pfam" id="PF00224"/>
    </source>
</evidence>
<dbReference type="OrthoDB" id="9812123at2"/>
<evidence type="ECO:0000256" key="1">
    <source>
        <dbReference type="ARBA" id="ARBA00001946"/>
    </source>
</evidence>
<keyword evidence="6 15" id="KW-0808">Transferase</keyword>
<comment type="catalytic activity">
    <reaction evidence="15">
        <text>pyruvate + ATP = phosphoenolpyruvate + ADP + H(+)</text>
        <dbReference type="Rhea" id="RHEA:18157"/>
        <dbReference type="ChEBI" id="CHEBI:15361"/>
        <dbReference type="ChEBI" id="CHEBI:15378"/>
        <dbReference type="ChEBI" id="CHEBI:30616"/>
        <dbReference type="ChEBI" id="CHEBI:58702"/>
        <dbReference type="ChEBI" id="CHEBI:456216"/>
        <dbReference type="EC" id="2.7.1.40"/>
    </reaction>
</comment>
<evidence type="ECO:0000256" key="4">
    <source>
        <dbReference type="ARBA" id="ARBA00008663"/>
    </source>
</evidence>
<keyword evidence="9 15" id="KW-0418">Kinase</keyword>
<dbReference type="Gene3D" id="3.20.20.60">
    <property type="entry name" value="Phosphoenolpyruvate-binding domains"/>
    <property type="match status" value="1"/>
</dbReference>
<dbReference type="InterPro" id="IPR040442">
    <property type="entry name" value="Pyrv_kinase-like_dom_sf"/>
</dbReference>
<dbReference type="InterPro" id="IPR015795">
    <property type="entry name" value="Pyrv_Knase_C"/>
</dbReference>
<evidence type="ECO:0000256" key="3">
    <source>
        <dbReference type="ARBA" id="ARBA00004997"/>
    </source>
</evidence>
<comment type="cofactor">
    <cofactor evidence="2">
        <name>K(+)</name>
        <dbReference type="ChEBI" id="CHEBI:29103"/>
    </cofactor>
</comment>
<dbReference type="InterPro" id="IPR018209">
    <property type="entry name" value="Pyrv_Knase_AS"/>
</dbReference>
<dbReference type="PROSITE" id="PS00110">
    <property type="entry name" value="PYRUVATE_KINASE"/>
    <property type="match status" value="1"/>
</dbReference>
<reference evidence="18 19" key="1">
    <citation type="submission" date="2019-06" db="EMBL/GenBank/DDBJ databases">
        <title>Persicimonas caeni gen. nov., sp. nov., a predatory bacterium isolated from solar saltern.</title>
        <authorList>
            <person name="Wang S."/>
        </authorList>
    </citation>
    <scope>NUCLEOTIDE SEQUENCE [LARGE SCALE GENOMIC DNA]</scope>
    <source>
        <strain evidence="18 19">YN101</strain>
    </source>
</reference>
<dbReference type="NCBIfam" id="NF004491">
    <property type="entry name" value="PRK05826.1"/>
    <property type="match status" value="1"/>
</dbReference>
<dbReference type="NCBIfam" id="NF004978">
    <property type="entry name" value="PRK06354.1"/>
    <property type="match status" value="1"/>
</dbReference>
<evidence type="ECO:0000256" key="15">
    <source>
        <dbReference type="RuleBase" id="RU000504"/>
    </source>
</evidence>
<dbReference type="Gene3D" id="3.40.1380.20">
    <property type="entry name" value="Pyruvate kinase, C-terminal domain"/>
    <property type="match status" value="1"/>
</dbReference>
<dbReference type="GO" id="GO:0030955">
    <property type="term" value="F:potassium ion binding"/>
    <property type="evidence" value="ECO:0007669"/>
    <property type="project" value="UniProtKB-UniRule"/>
</dbReference>